<comment type="similarity">
    <text evidence="2">Belongs to the NRDE2 family.</text>
</comment>
<evidence type="ECO:0000256" key="1">
    <source>
        <dbReference type="ARBA" id="ARBA00004123"/>
    </source>
</evidence>
<reference evidence="5" key="2">
    <citation type="journal article" name="Front. Microbiol.">
        <title>Degradative Capacity of Two Strains of Rhodonia placenta: From Phenotype to Genotype.</title>
        <authorList>
            <person name="Kolle M."/>
            <person name="Horta M.A.C."/>
            <person name="Nowrousian M."/>
            <person name="Ohm R.A."/>
            <person name="Benz J.P."/>
            <person name="Pilgard A."/>
        </authorList>
    </citation>
    <scope>NUCLEOTIDE SEQUENCE</scope>
    <source>
        <strain evidence="5">FPRL280</strain>
    </source>
</reference>
<dbReference type="EMBL" id="JADOXO010000014">
    <property type="protein sequence ID" value="KAF9819952.1"/>
    <property type="molecule type" value="Genomic_DNA"/>
</dbReference>
<evidence type="ECO:0000256" key="4">
    <source>
        <dbReference type="SAM" id="MobiDB-lite"/>
    </source>
</evidence>
<dbReference type="InterPro" id="IPR013633">
    <property type="entry name" value="NRDE-2"/>
</dbReference>
<organism evidence="5 6">
    <name type="scientific">Rhodonia placenta</name>
    <dbReference type="NCBI Taxonomy" id="104341"/>
    <lineage>
        <taxon>Eukaryota</taxon>
        <taxon>Fungi</taxon>
        <taxon>Dikarya</taxon>
        <taxon>Basidiomycota</taxon>
        <taxon>Agaricomycotina</taxon>
        <taxon>Agaricomycetes</taxon>
        <taxon>Polyporales</taxon>
        <taxon>Adustoporiaceae</taxon>
        <taxon>Rhodonia</taxon>
    </lineage>
</organism>
<dbReference type="Gene3D" id="1.25.40.10">
    <property type="entry name" value="Tetratricopeptide repeat domain"/>
    <property type="match status" value="1"/>
</dbReference>
<dbReference type="GO" id="GO:0071013">
    <property type="term" value="C:catalytic step 2 spliceosome"/>
    <property type="evidence" value="ECO:0007669"/>
    <property type="project" value="TreeGrafter"/>
</dbReference>
<gene>
    <name evidence="5" type="ORF">IEO21_01813</name>
</gene>
<feature type="region of interest" description="Disordered" evidence="4">
    <location>
        <begin position="1"/>
        <end position="85"/>
    </location>
</feature>
<name>A0A8H7P8Y4_9APHY</name>
<comment type="subcellular location">
    <subcellularLocation>
        <location evidence="1">Nucleus</location>
    </subcellularLocation>
</comment>
<evidence type="ECO:0000313" key="5">
    <source>
        <dbReference type="EMBL" id="KAF9819952.1"/>
    </source>
</evidence>
<dbReference type="SUPFAM" id="SSF48452">
    <property type="entry name" value="TPR-like"/>
    <property type="match status" value="1"/>
</dbReference>
<feature type="region of interest" description="Disordered" evidence="4">
    <location>
        <begin position="223"/>
        <end position="256"/>
    </location>
</feature>
<proteinExistence type="inferred from homology"/>
<feature type="compositionally biased region" description="Basic residues" evidence="4">
    <location>
        <begin position="52"/>
        <end position="61"/>
    </location>
</feature>
<keyword evidence="3" id="KW-0539">Nucleus</keyword>
<dbReference type="AlphaFoldDB" id="A0A8H7P8Y4"/>
<feature type="compositionally biased region" description="Acidic residues" evidence="4">
    <location>
        <begin position="234"/>
        <end position="245"/>
    </location>
</feature>
<dbReference type="GO" id="GO:1902369">
    <property type="term" value="P:negative regulation of RNA catabolic process"/>
    <property type="evidence" value="ECO:0007669"/>
    <property type="project" value="TreeGrafter"/>
</dbReference>
<feature type="compositionally biased region" description="Low complexity" evidence="4">
    <location>
        <begin position="1"/>
        <end position="17"/>
    </location>
</feature>
<evidence type="ECO:0000313" key="6">
    <source>
        <dbReference type="Proteomes" id="UP000639403"/>
    </source>
</evidence>
<feature type="compositionally biased region" description="Basic and acidic residues" evidence="4">
    <location>
        <begin position="75"/>
        <end position="85"/>
    </location>
</feature>
<dbReference type="Pfam" id="PF08424">
    <property type="entry name" value="NRDE-2"/>
    <property type="match status" value="1"/>
</dbReference>
<dbReference type="PANTHER" id="PTHR13471:SF0">
    <property type="entry name" value="NUCLEAR EXOSOME REGULATOR NRDE2"/>
    <property type="match status" value="1"/>
</dbReference>
<evidence type="ECO:0000256" key="2">
    <source>
        <dbReference type="ARBA" id="ARBA00009265"/>
    </source>
</evidence>
<evidence type="ECO:0008006" key="7">
    <source>
        <dbReference type="Google" id="ProtNLM"/>
    </source>
</evidence>
<protein>
    <recommendedName>
        <fullName evidence="7">DUF1740-domain-containing protein</fullName>
    </recommendedName>
</protein>
<dbReference type="Proteomes" id="UP000639403">
    <property type="component" value="Unassembled WGS sequence"/>
</dbReference>
<dbReference type="PANTHER" id="PTHR13471">
    <property type="entry name" value="TETRATRICOPEPTIDE-LIKE HELICAL"/>
    <property type="match status" value="1"/>
</dbReference>
<sequence length="1074" mass="120964">MSAPSFSSFPPSFTSFPDLDPGPSKRSSTPKNDAPSSKKPSKHKERDDVARKDRKRKHEKHKHDALSHSKRHRSEKGYVRPDDDALKAQEDASLRREEAYNIQRPGSPPLYFTDRKGDPLNVQYGGLHAGSVPRYYLVGWGRSILGLEPVWKVVHRGRRGVEIALGGKRRMHSLTDPSSRHLLHAPPTRRLLASSESKYKYEEIEGFLRLTSRNDRKDDQSYRAITAPKHDANSDESESSGDEAESSGNDSDTTPMTSLQATLKSLEERLSSDASSISTWLSLLSYTLSTIPITSKNAPRARAEIMLSVLSRALSAHPSNASSRTLRLRYLKAGEEIWDNAKLYAEWEDALKVGGSEIWVEWLDWRIRRGSNGIDGIVEEARRVLASIGDEEVSHMRVLWRVGVAFRDAGYVERANALFQAQAELAYHTPASLVGQPFDEQLDALEEFWEAEVLRTGEPGAKGWAHWHDTDHQAEPPAARQIPEPTTVEVDPYRRWAALESIADRTHHLPSRSFDESADADPYATILFSDIRPLLLPLRSVQAKHTFRLIWLAFLGLHIPGYLPTLSAVPSENADDRWAYGHFVSPAYLDSILPRDNLSAATRITADAQAGVLIGREREFTSAFGPVKSWGYDVLGPLEGTTDARWRMWMAEDVAGVDHSLVREVFAQCRTGDDAEWEILSLTFEAACSAKEASRLSKTLLASAQESLLHWAAHARLERIRGRTDAARKVYQTVLAISHSQSSAATQLWWDWAEMEWMAERPDTATEVILRATGTQGTGGIAILRAKRYIQEVTAPIPVKRWKEREAWTKLWILLELLSGTPQSALSVLDSHIRALEPRSAPHESLTVACLVLLYRYGTVLRNPVPPALLREQAEAAIEAYPSNTIILGIFLEAQRGQGIWGRVRHMLGENVADGRTREKDVVRRVAEVWVAGWEKGRWEAEQERTRGGLSGAVEDERTRGSAILWRLYVEFEIRAGQLERAKKLLYRAVGECSLVKELYLLAFGPLREVFSARELNEWVETMAERGIRMRRGLDELLAGYVETRQVKVEHINDADGEDEIEQSARELRRLMPY</sequence>
<reference evidence="5" key="1">
    <citation type="submission" date="2020-11" db="EMBL/GenBank/DDBJ databases">
        <authorList>
            <person name="Koelle M."/>
            <person name="Horta M.A.C."/>
            <person name="Nowrousian M."/>
            <person name="Ohm R.A."/>
            <person name="Benz P."/>
            <person name="Pilgard A."/>
        </authorList>
    </citation>
    <scope>NUCLEOTIDE SEQUENCE</scope>
    <source>
        <strain evidence="5">FPRL280</strain>
    </source>
</reference>
<evidence type="ECO:0000256" key="3">
    <source>
        <dbReference type="ARBA" id="ARBA00023242"/>
    </source>
</evidence>
<dbReference type="InterPro" id="IPR011990">
    <property type="entry name" value="TPR-like_helical_dom_sf"/>
</dbReference>
<accession>A0A8H7P8Y4</accession>
<dbReference type="GO" id="GO:0031048">
    <property type="term" value="P:regulatory ncRNA-mediated heterochromatin formation"/>
    <property type="evidence" value="ECO:0007669"/>
    <property type="project" value="TreeGrafter"/>
</dbReference>
<feature type="compositionally biased region" description="Polar residues" evidence="4">
    <location>
        <begin position="25"/>
        <end position="35"/>
    </location>
</feature>
<comment type="caution">
    <text evidence="5">The sequence shown here is derived from an EMBL/GenBank/DDBJ whole genome shotgun (WGS) entry which is preliminary data.</text>
</comment>